<dbReference type="PROSITE" id="PS00012">
    <property type="entry name" value="PHOSPHOPANTETHEINE"/>
    <property type="match status" value="1"/>
</dbReference>
<reference evidence="5" key="1">
    <citation type="submission" date="2013-07" db="EMBL/GenBank/DDBJ databases">
        <title>Sub-species coevolution in mutualistic symbiosis.</title>
        <authorList>
            <person name="Murfin K."/>
            <person name="Klassen J."/>
            <person name="Lee M."/>
            <person name="Forst S."/>
            <person name="Stock P."/>
            <person name="Goodrich-Blair H."/>
        </authorList>
    </citation>
    <scope>NUCLEOTIDE SEQUENCE [LARGE SCALE GENOMIC DNA]</scope>
    <source>
        <strain evidence="5">Puntauvense</strain>
    </source>
</reference>
<proteinExistence type="predicted"/>
<protein>
    <submittedName>
        <fullName evidence="5">Putative non-ribosomal peptide synthetase</fullName>
        <ecNumber evidence="5">5.1.1.11</ecNumber>
    </submittedName>
</protein>
<dbReference type="InterPro" id="IPR020845">
    <property type="entry name" value="AMP-binding_CS"/>
</dbReference>
<keyword evidence="5" id="KW-0413">Isomerase</keyword>
<dbReference type="EMBL" id="CBSW010000155">
    <property type="protein sequence ID" value="CDG96934.1"/>
    <property type="molecule type" value="Genomic_DNA"/>
</dbReference>
<sequence length="1078" mass="119815">MNTHTHKAILHTAFTEQTSSPDDNINSSNISHRIAALEPWFDDVPSRLAKLAKTIPNDIAVSDPYETLAFGELQQRVENAANILHQYGVKMGSNVAIAAERGIPWFVTMLAVWRIGAVYIPLNTMMPEKRLNDILASLSESVLVSDDTVSAGLKASTLIPLHTLLNNTSEIINDEITENIDMLALGDHPAYVMFTSGSTGLPKAVQVQHDNLAACLCAFGKLLSVNQHDCMLALTTFSFDISLLELLLTVVHGGSIYITSIDTQRDAQALSQTLSDPQFTFAQATPVTWLMALNAGWKPRSKLSMLCGGEALSQDLADQLTASGGTLWNLYGPTETTIWSTAFRMRKGDKVQLGGPIPGTTITIVDKYLRPVPKGTVGEILIGGLGVTAGYRNNPTETAKRYVPDMTQKGKRAYLTGDMARMLEDGSLIYMGRQDDQVKVRGYRIELGEIETALRKQNGVQDAIIRVVGSGDLAKIQAFVLFDPNRVVPEEWVRETQVSLREILHEAWIPAEYYRIPYIPLTSSGKRDRKRLDEVAERLNASYDVVLPQTETEKQVYAIWRDLLATDVLGVTDNFFQVGGHSILVARMVERIEKAFSLRIPISGIYVEPTVARISSILDEMMEAYQANPASAGGVYHSEALIQQHAETLRKDIYLKESVRPDGLPHANWYQPDTVLLTGATGYLGLHLLEQLLKQTAARIICLCRDSDEEHARDRIKAGFDKYQIDVANGLERVDFIIGDLGQPRFGLLPETWVQLAENVDVIYHNGALVNFIYPYSALKSINVDGTRTALEFACTARLKNFHYVSSVNALFATESPRPFMEDDRAMSESVRDPSGYSGSKWVSEGIINIARQRGVPVSIYRPGLILGHTRTGAAQGNDYLVASLKGYLAMGFYPEHGLLLDIVPVDYVAASLVHISKQPESDGKFFNLFNPVQVSIRQFFDWVQEFGYILNPVPFNEGKEKILALDDTHPLYPLIPLIRDMTEKPYRALDPVYVHEIHPELELKQTLALLANTDIKCPVITAGYVHQVLQYLIDTGFLPAALPENFKPEAYLGTANRKRSHELDSRREQQKKVFGLA</sequence>
<feature type="region of interest" description="Disordered" evidence="3">
    <location>
        <begin position="1058"/>
        <end position="1078"/>
    </location>
</feature>
<dbReference type="PROSITE" id="PS00455">
    <property type="entry name" value="AMP_BINDING"/>
    <property type="match status" value="1"/>
</dbReference>
<dbReference type="Pfam" id="PF07993">
    <property type="entry name" value="NAD_binding_4"/>
    <property type="match status" value="1"/>
</dbReference>
<dbReference type="SUPFAM" id="SSF56801">
    <property type="entry name" value="Acetyl-CoA synthetase-like"/>
    <property type="match status" value="1"/>
</dbReference>
<dbReference type="Gene3D" id="3.40.50.720">
    <property type="entry name" value="NAD(P)-binding Rossmann-like Domain"/>
    <property type="match status" value="1"/>
</dbReference>
<organism evidence="5">
    <name type="scientific">Xenorhabdus bovienii str. puntauvense</name>
    <dbReference type="NCBI Taxonomy" id="1398201"/>
    <lineage>
        <taxon>Bacteria</taxon>
        <taxon>Pseudomonadati</taxon>
        <taxon>Pseudomonadota</taxon>
        <taxon>Gammaproteobacteria</taxon>
        <taxon>Enterobacterales</taxon>
        <taxon>Morganellaceae</taxon>
        <taxon>Xenorhabdus</taxon>
    </lineage>
</organism>
<dbReference type="SUPFAM" id="SSF47336">
    <property type="entry name" value="ACP-like"/>
    <property type="match status" value="1"/>
</dbReference>
<dbReference type="InterPro" id="IPR036291">
    <property type="entry name" value="NAD(P)-bd_dom_sf"/>
</dbReference>
<gene>
    <name evidence="5" type="ORF">XBP1_2380011</name>
</gene>
<dbReference type="InterPro" id="IPR029058">
    <property type="entry name" value="AB_hydrolase_fold"/>
</dbReference>
<dbReference type="InterPro" id="IPR045851">
    <property type="entry name" value="AMP-bd_C_sf"/>
</dbReference>
<keyword evidence="2" id="KW-0597">Phosphoprotein</keyword>
<dbReference type="NCBIfam" id="TIGR01746">
    <property type="entry name" value="Thioester-redct"/>
    <property type="match status" value="1"/>
</dbReference>
<dbReference type="Gene3D" id="3.30.300.30">
    <property type="match status" value="1"/>
</dbReference>
<keyword evidence="1" id="KW-0596">Phosphopantetheine</keyword>
<dbReference type="InterPro" id="IPR013120">
    <property type="entry name" value="FAR_NAD-bd"/>
</dbReference>
<dbReference type="PROSITE" id="PS50075">
    <property type="entry name" value="CARRIER"/>
    <property type="match status" value="1"/>
</dbReference>
<dbReference type="RefSeq" id="WP_038217353.1">
    <property type="nucleotide sequence ID" value="NZ_CAWLWN010000203.1"/>
</dbReference>
<evidence type="ECO:0000256" key="3">
    <source>
        <dbReference type="SAM" id="MobiDB-lite"/>
    </source>
</evidence>
<dbReference type="GO" id="GO:0047462">
    <property type="term" value="F:phenylalanine racemase (ATP-hydrolyzing) activity"/>
    <property type="evidence" value="ECO:0007669"/>
    <property type="project" value="UniProtKB-EC"/>
</dbReference>
<dbReference type="SUPFAM" id="SSF51735">
    <property type="entry name" value="NAD(P)-binding Rossmann-fold domains"/>
    <property type="match status" value="1"/>
</dbReference>
<name>A0A077NDF1_XENBV</name>
<accession>A0A077NDF1</accession>
<dbReference type="InterPro" id="IPR006162">
    <property type="entry name" value="Ppantetheine_attach_site"/>
</dbReference>
<dbReference type="Pfam" id="PF00550">
    <property type="entry name" value="PP-binding"/>
    <property type="match status" value="1"/>
</dbReference>
<dbReference type="PANTHER" id="PTHR44845">
    <property type="entry name" value="CARRIER DOMAIN-CONTAINING PROTEIN"/>
    <property type="match status" value="1"/>
</dbReference>
<evidence type="ECO:0000313" key="5">
    <source>
        <dbReference type="EMBL" id="CDG96934.1"/>
    </source>
</evidence>
<dbReference type="InterPro" id="IPR010080">
    <property type="entry name" value="Thioester_reductase-like_dom"/>
</dbReference>
<dbReference type="CDD" id="cd05235">
    <property type="entry name" value="SDR_e1"/>
    <property type="match status" value="1"/>
</dbReference>
<dbReference type="AlphaFoldDB" id="A0A077NDF1"/>
<dbReference type="EC" id="5.1.1.11" evidence="5"/>
<dbReference type="Proteomes" id="UP000028511">
    <property type="component" value="Unassembled WGS sequence"/>
</dbReference>
<dbReference type="InterPro" id="IPR000873">
    <property type="entry name" value="AMP-dep_synth/lig_dom"/>
</dbReference>
<dbReference type="Gene3D" id="3.40.50.1820">
    <property type="entry name" value="alpha/beta hydrolase"/>
    <property type="match status" value="1"/>
</dbReference>
<dbReference type="Gene3D" id="3.40.50.12780">
    <property type="entry name" value="N-terminal domain of ligase-like"/>
    <property type="match status" value="1"/>
</dbReference>
<dbReference type="InterPro" id="IPR010071">
    <property type="entry name" value="AA_adenyl_dom"/>
</dbReference>
<dbReference type="PANTHER" id="PTHR44845:SF6">
    <property type="entry name" value="BETA-ALANINE-ACTIVATING ENZYME"/>
    <property type="match status" value="1"/>
</dbReference>
<dbReference type="InterPro" id="IPR036736">
    <property type="entry name" value="ACP-like_sf"/>
</dbReference>
<dbReference type="NCBIfam" id="TIGR01733">
    <property type="entry name" value="AA-adenyl-dom"/>
    <property type="match status" value="1"/>
</dbReference>
<dbReference type="InterPro" id="IPR042099">
    <property type="entry name" value="ANL_N_sf"/>
</dbReference>
<dbReference type="Pfam" id="PF00501">
    <property type="entry name" value="AMP-binding"/>
    <property type="match status" value="1"/>
</dbReference>
<evidence type="ECO:0000259" key="4">
    <source>
        <dbReference type="PROSITE" id="PS50075"/>
    </source>
</evidence>
<comment type="caution">
    <text evidence="5">The sequence shown here is derived from an EMBL/GenBank/DDBJ whole genome shotgun (WGS) entry which is preliminary data.</text>
</comment>
<feature type="domain" description="Carrier" evidence="4">
    <location>
        <begin position="547"/>
        <end position="622"/>
    </location>
</feature>
<evidence type="ECO:0000256" key="1">
    <source>
        <dbReference type="ARBA" id="ARBA00022450"/>
    </source>
</evidence>
<feature type="compositionally biased region" description="Basic and acidic residues" evidence="3">
    <location>
        <begin position="1062"/>
        <end position="1072"/>
    </location>
</feature>
<dbReference type="InterPro" id="IPR009081">
    <property type="entry name" value="PP-bd_ACP"/>
</dbReference>
<dbReference type="HOGENOM" id="CLU_000022_2_17_6"/>
<evidence type="ECO:0000256" key="2">
    <source>
        <dbReference type="ARBA" id="ARBA00022553"/>
    </source>
</evidence>